<name>A0A0F0KGE1_9MICO</name>
<organism evidence="2 3">
    <name type="scientific">Microbacterium foliorum</name>
    <dbReference type="NCBI Taxonomy" id="104336"/>
    <lineage>
        <taxon>Bacteria</taxon>
        <taxon>Bacillati</taxon>
        <taxon>Actinomycetota</taxon>
        <taxon>Actinomycetes</taxon>
        <taxon>Micrococcales</taxon>
        <taxon>Microbacteriaceae</taxon>
        <taxon>Microbacterium</taxon>
    </lineage>
</organism>
<accession>A0A0F0KGE1</accession>
<dbReference type="SUPFAM" id="SSF51182">
    <property type="entry name" value="RmlC-like cupins"/>
    <property type="match status" value="1"/>
</dbReference>
<evidence type="ECO:0000313" key="3">
    <source>
        <dbReference type="Proteomes" id="UP000033572"/>
    </source>
</evidence>
<sequence>MTASSFPGGTSLSHLDVYADAAPDGICGGSPHMHLVSTEAYVVISGHGALQTIDAGGFRETALSAGSVVWFTPGTIHRAVNRGDLRVVVLMSNAGLPEAGDAVMTFPAEIVADPDAYAAAASLGDESGRAGRAAVRRDLAVTGFETLRDAVVAGDRGPLDAFHAAAGALSRDRAQAWGDLVRERPLAQAAQSLALAAAVASGSAAHLADARVHQAVPSVGDRGYGMCGRLRTYDVTDGDLTDGATTDEENDR</sequence>
<dbReference type="AlphaFoldDB" id="A0A0F0KGE1"/>
<dbReference type="RefSeq" id="WP_045254813.1">
    <property type="nucleotide sequence ID" value="NZ_CP031425.1"/>
</dbReference>
<dbReference type="InterPro" id="IPR013096">
    <property type="entry name" value="Cupin_2"/>
</dbReference>
<dbReference type="KEGG" id="mfol:DXT68_03270"/>
<feature type="domain" description="Cupin type-2" evidence="1">
    <location>
        <begin position="29"/>
        <end position="91"/>
    </location>
</feature>
<reference evidence="2 3" key="1">
    <citation type="submission" date="2015-02" db="EMBL/GenBank/DDBJ databases">
        <title>Draft genome sequences of ten Microbacterium spp. with emphasis on heavy metal contaminated environments.</title>
        <authorList>
            <person name="Corretto E."/>
        </authorList>
    </citation>
    <scope>NUCLEOTIDE SEQUENCE [LARGE SCALE GENOMIC DNA]</scope>
    <source>
        <strain evidence="2 3">DSM 12966</strain>
    </source>
</reference>
<evidence type="ECO:0000259" key="1">
    <source>
        <dbReference type="Pfam" id="PF07883"/>
    </source>
</evidence>
<dbReference type="Pfam" id="PF07883">
    <property type="entry name" value="Cupin_2"/>
    <property type="match status" value="1"/>
</dbReference>
<evidence type="ECO:0000313" key="2">
    <source>
        <dbReference type="EMBL" id="KJL19195.1"/>
    </source>
</evidence>
<keyword evidence="3" id="KW-1185">Reference proteome</keyword>
<protein>
    <submittedName>
        <fullName evidence="2">Cupin domain protein</fullName>
    </submittedName>
</protein>
<dbReference type="PATRIC" id="fig|104336.4.peg.2524"/>
<proteinExistence type="predicted"/>
<dbReference type="GeneID" id="94443400"/>
<gene>
    <name evidence="2" type="ORF">RN50_02475</name>
</gene>
<dbReference type="InterPro" id="IPR011051">
    <property type="entry name" value="RmlC_Cupin_sf"/>
</dbReference>
<dbReference type="EMBL" id="JYIU01000045">
    <property type="protein sequence ID" value="KJL19195.1"/>
    <property type="molecule type" value="Genomic_DNA"/>
</dbReference>
<dbReference type="Proteomes" id="UP000033572">
    <property type="component" value="Unassembled WGS sequence"/>
</dbReference>
<dbReference type="InterPro" id="IPR014710">
    <property type="entry name" value="RmlC-like_jellyroll"/>
</dbReference>
<comment type="caution">
    <text evidence="2">The sequence shown here is derived from an EMBL/GenBank/DDBJ whole genome shotgun (WGS) entry which is preliminary data.</text>
</comment>
<dbReference type="Gene3D" id="2.60.120.10">
    <property type="entry name" value="Jelly Rolls"/>
    <property type="match status" value="1"/>
</dbReference>